<evidence type="ECO:0000313" key="3">
    <source>
        <dbReference type="Proteomes" id="UP000001449"/>
    </source>
</evidence>
<dbReference type="KEGG" id="tps:THAPS_6629"/>
<feature type="region of interest" description="Disordered" evidence="1">
    <location>
        <begin position="30"/>
        <end position="60"/>
    </location>
</feature>
<evidence type="ECO:0008006" key="4">
    <source>
        <dbReference type="Google" id="ProtNLM"/>
    </source>
</evidence>
<organism evidence="2 3">
    <name type="scientific">Thalassiosira pseudonana</name>
    <name type="common">Marine diatom</name>
    <name type="synonym">Cyclotella nana</name>
    <dbReference type="NCBI Taxonomy" id="35128"/>
    <lineage>
        <taxon>Eukaryota</taxon>
        <taxon>Sar</taxon>
        <taxon>Stramenopiles</taxon>
        <taxon>Ochrophyta</taxon>
        <taxon>Bacillariophyta</taxon>
        <taxon>Coscinodiscophyceae</taxon>
        <taxon>Thalassiosirophycidae</taxon>
        <taxon>Thalassiosirales</taxon>
        <taxon>Thalassiosiraceae</taxon>
        <taxon>Thalassiosira</taxon>
    </lineage>
</organism>
<dbReference type="Proteomes" id="UP000001449">
    <property type="component" value="Chromosome 7"/>
</dbReference>
<feature type="compositionally biased region" description="Low complexity" evidence="1">
    <location>
        <begin position="42"/>
        <end position="60"/>
    </location>
</feature>
<sequence>MISNTYQTTAVVGLAAFAFGFSFGRLSPTRGAAEKRKEDPPSSSETSYTTSNANASAQSSNDNVSLNLATLSPDILCQICQYLPLKSLYKSIPLIHPHLKSALPTLHHLRGGELTHATEPNGCADLQPYLRLPGGGGGGGASRMLVKWRWKDQGWGNRKGRLGMSILRVRGSSASNSNVVDNNDEEVIIHHSFTPKEYPSPHDWEDVTYEVPADVMQFCGRHDVIQIWRFAGGGHGHVLKVMNFNVWYWDQGSVAPSSPSSSINSTISDLDDELQRAREISWPPVGTNPALVFHSDYQSTTTRRNPMRPRTDAAVQRARMNRALVRVNLRAGQRRG</sequence>
<proteinExistence type="predicted"/>
<dbReference type="EMBL" id="CP001160">
    <property type="protein sequence ID" value="ACI64379.1"/>
    <property type="molecule type" value="Genomic_DNA"/>
</dbReference>
<evidence type="ECO:0000256" key="1">
    <source>
        <dbReference type="SAM" id="MobiDB-lite"/>
    </source>
</evidence>
<reference evidence="2 3" key="1">
    <citation type="journal article" date="2004" name="Science">
        <title>The genome of the diatom Thalassiosira pseudonana: ecology, evolution, and metabolism.</title>
        <authorList>
            <person name="Armbrust E.V."/>
            <person name="Berges J.A."/>
            <person name="Bowler C."/>
            <person name="Green B.R."/>
            <person name="Martinez D."/>
            <person name="Putnam N.H."/>
            <person name="Zhou S."/>
            <person name="Allen A.E."/>
            <person name="Apt K.E."/>
            <person name="Bechner M."/>
            <person name="Brzezinski M.A."/>
            <person name="Chaal B.K."/>
            <person name="Chiovitti A."/>
            <person name="Davis A.K."/>
            <person name="Demarest M.S."/>
            <person name="Detter J.C."/>
            <person name="Glavina T."/>
            <person name="Goodstein D."/>
            <person name="Hadi M.Z."/>
            <person name="Hellsten U."/>
            <person name="Hildebrand M."/>
            <person name="Jenkins B.D."/>
            <person name="Jurka J."/>
            <person name="Kapitonov V.V."/>
            <person name="Kroger N."/>
            <person name="Lau W.W."/>
            <person name="Lane T.W."/>
            <person name="Larimer F.W."/>
            <person name="Lippmeier J.C."/>
            <person name="Lucas S."/>
            <person name="Medina M."/>
            <person name="Montsant A."/>
            <person name="Obornik M."/>
            <person name="Parker M.S."/>
            <person name="Palenik B."/>
            <person name="Pazour G.J."/>
            <person name="Richardson P.M."/>
            <person name="Rynearson T.A."/>
            <person name="Saito M.A."/>
            <person name="Schwartz D.C."/>
            <person name="Thamatrakoln K."/>
            <person name="Valentin K."/>
            <person name="Vardi A."/>
            <person name="Wilkerson F.P."/>
            <person name="Rokhsar D.S."/>
        </authorList>
    </citation>
    <scope>NUCLEOTIDE SEQUENCE [LARGE SCALE GENOMIC DNA]</scope>
    <source>
        <strain evidence="2 3">CCMP1335</strain>
    </source>
</reference>
<protein>
    <recommendedName>
        <fullName evidence="4">F-box domain-containing protein</fullName>
    </recommendedName>
</protein>
<gene>
    <name evidence="2" type="ORF">THAPS_6629</name>
</gene>
<dbReference type="AlphaFoldDB" id="B5YP22"/>
<accession>B5YP22</accession>
<dbReference type="HOGENOM" id="CLU_827683_0_0_1"/>
<name>B5YP22_THAPS</name>
<dbReference type="GeneID" id="7446581"/>
<reference evidence="2 3" key="2">
    <citation type="journal article" date="2008" name="Nature">
        <title>The Phaeodactylum genome reveals the evolutionary history of diatom genomes.</title>
        <authorList>
            <person name="Bowler C."/>
            <person name="Allen A.E."/>
            <person name="Badger J.H."/>
            <person name="Grimwood J."/>
            <person name="Jabbari K."/>
            <person name="Kuo A."/>
            <person name="Maheswari U."/>
            <person name="Martens C."/>
            <person name="Maumus F."/>
            <person name="Otillar R.P."/>
            <person name="Rayko E."/>
            <person name="Salamov A."/>
            <person name="Vandepoele K."/>
            <person name="Beszteri B."/>
            <person name="Gruber A."/>
            <person name="Heijde M."/>
            <person name="Katinka M."/>
            <person name="Mock T."/>
            <person name="Valentin K."/>
            <person name="Verret F."/>
            <person name="Berges J.A."/>
            <person name="Brownlee C."/>
            <person name="Cadoret J.P."/>
            <person name="Chiovitti A."/>
            <person name="Choi C.J."/>
            <person name="Coesel S."/>
            <person name="De Martino A."/>
            <person name="Detter J.C."/>
            <person name="Durkin C."/>
            <person name="Falciatore A."/>
            <person name="Fournet J."/>
            <person name="Haruta M."/>
            <person name="Huysman M.J."/>
            <person name="Jenkins B.D."/>
            <person name="Jiroutova K."/>
            <person name="Jorgensen R.E."/>
            <person name="Joubert Y."/>
            <person name="Kaplan A."/>
            <person name="Kroger N."/>
            <person name="Kroth P.G."/>
            <person name="La Roche J."/>
            <person name="Lindquist E."/>
            <person name="Lommer M."/>
            <person name="Martin-Jezequel V."/>
            <person name="Lopez P.J."/>
            <person name="Lucas S."/>
            <person name="Mangogna M."/>
            <person name="McGinnis K."/>
            <person name="Medlin L.K."/>
            <person name="Montsant A."/>
            <person name="Oudot-Le Secq M.P."/>
            <person name="Napoli C."/>
            <person name="Obornik M."/>
            <person name="Parker M.S."/>
            <person name="Petit J.L."/>
            <person name="Porcel B.M."/>
            <person name="Poulsen N."/>
            <person name="Robison M."/>
            <person name="Rychlewski L."/>
            <person name="Rynearson T.A."/>
            <person name="Schmutz J."/>
            <person name="Shapiro H."/>
            <person name="Siaut M."/>
            <person name="Stanley M."/>
            <person name="Sussman M.R."/>
            <person name="Taylor A.R."/>
            <person name="Vardi A."/>
            <person name="von Dassow P."/>
            <person name="Vyverman W."/>
            <person name="Willis A."/>
            <person name="Wyrwicz L.S."/>
            <person name="Rokhsar D.S."/>
            <person name="Weissenbach J."/>
            <person name="Armbrust E.V."/>
            <person name="Green B.R."/>
            <person name="Van de Peer Y."/>
            <person name="Grigoriev I.V."/>
        </authorList>
    </citation>
    <scope>NUCLEOTIDE SEQUENCE [LARGE SCALE GENOMIC DNA]</scope>
    <source>
        <strain evidence="2 3">CCMP1335</strain>
    </source>
</reference>
<dbReference type="InParanoid" id="B5YP22"/>
<dbReference type="RefSeq" id="XP_002295662.1">
    <property type="nucleotide sequence ID" value="XM_002295626.1"/>
</dbReference>
<evidence type="ECO:0000313" key="2">
    <source>
        <dbReference type="EMBL" id="ACI64379.1"/>
    </source>
</evidence>
<dbReference type="PaxDb" id="35128-Thaps6629"/>
<keyword evidence="3" id="KW-1185">Reference proteome</keyword>